<dbReference type="RefSeq" id="WP_091683513.1">
    <property type="nucleotide sequence ID" value="NZ_BAABFM010000003.1"/>
</dbReference>
<dbReference type="PROSITE" id="PS51257">
    <property type="entry name" value="PROKAR_LIPOPROTEIN"/>
    <property type="match status" value="1"/>
</dbReference>
<gene>
    <name evidence="1" type="ORF">SAMN04489757_101102</name>
</gene>
<keyword evidence="2" id="KW-1185">Reference proteome</keyword>
<evidence type="ECO:0000313" key="2">
    <source>
        <dbReference type="Proteomes" id="UP000198806"/>
    </source>
</evidence>
<proteinExistence type="predicted"/>
<evidence type="ECO:0008006" key="3">
    <source>
        <dbReference type="Google" id="ProtNLM"/>
    </source>
</evidence>
<dbReference type="OrthoDB" id="9779098at2"/>
<protein>
    <recommendedName>
        <fullName evidence="3">Lipoprotein</fullName>
    </recommendedName>
</protein>
<dbReference type="EMBL" id="FOWD01000001">
    <property type="protein sequence ID" value="SFN75948.1"/>
    <property type="molecule type" value="Genomic_DNA"/>
</dbReference>
<evidence type="ECO:0000313" key="1">
    <source>
        <dbReference type="EMBL" id="SFN75948.1"/>
    </source>
</evidence>
<dbReference type="Proteomes" id="UP000198806">
    <property type="component" value="Unassembled WGS sequence"/>
</dbReference>
<accession>A0A1I5BMJ9</accession>
<reference evidence="1 2" key="1">
    <citation type="submission" date="2016-10" db="EMBL/GenBank/DDBJ databases">
        <authorList>
            <person name="de Groot N.N."/>
        </authorList>
    </citation>
    <scope>NUCLEOTIDE SEQUENCE [LARGE SCALE GENOMIC DNA]</scope>
    <source>
        <strain evidence="1 2">DSM 1283</strain>
    </source>
</reference>
<sequence length="152" mass="17067">MKKYNIIFLLTIVLSVCFFLVACNKANQSGKNPNTLIPEEVTEVTVNHILSGNESDYTIEGTALEKLKIWASNLSMKHKVYKDGSSPGDVDGGEVYSFNMGNNYTDFSYIINGENDCHILIGDEWYEVLNPTVPFDESELESSRSSIPKWTK</sequence>
<dbReference type="AlphaFoldDB" id="A0A1I5BMJ9"/>
<organism evidence="1 2">
    <name type="scientific">Anaerocolumna aminovalerica</name>
    <dbReference type="NCBI Taxonomy" id="1527"/>
    <lineage>
        <taxon>Bacteria</taxon>
        <taxon>Bacillati</taxon>
        <taxon>Bacillota</taxon>
        <taxon>Clostridia</taxon>
        <taxon>Lachnospirales</taxon>
        <taxon>Lachnospiraceae</taxon>
        <taxon>Anaerocolumna</taxon>
    </lineage>
</organism>
<name>A0A1I5BMJ9_9FIRM</name>